<keyword evidence="1" id="KW-0472">Membrane</keyword>
<evidence type="ECO:0000256" key="1">
    <source>
        <dbReference type="SAM" id="Phobius"/>
    </source>
</evidence>
<gene>
    <name evidence="2" type="ORF">BJN41_12885</name>
</gene>
<dbReference type="eggNOG" id="ENOG503296D">
    <property type="taxonomic scope" value="Bacteria"/>
</dbReference>
<comment type="caution">
    <text evidence="2">The sequence shown here is derived from an EMBL/GenBank/DDBJ whole genome shotgun (WGS) entry which is preliminary data.</text>
</comment>
<evidence type="ECO:0000313" key="2">
    <source>
        <dbReference type="EMBL" id="OFE42696.1"/>
    </source>
</evidence>
<dbReference type="AlphaFoldDB" id="A0A1E8DZK4"/>
<dbReference type="STRING" id="202956.BJN41_12885"/>
<proteinExistence type="predicted"/>
<organism evidence="2 3">
    <name type="scientific">Acinetobacter towneri</name>
    <dbReference type="NCBI Taxonomy" id="202956"/>
    <lineage>
        <taxon>Bacteria</taxon>
        <taxon>Pseudomonadati</taxon>
        <taxon>Pseudomonadota</taxon>
        <taxon>Gammaproteobacteria</taxon>
        <taxon>Moraxellales</taxon>
        <taxon>Moraxellaceae</taxon>
        <taxon>Acinetobacter</taxon>
    </lineage>
</organism>
<protein>
    <submittedName>
        <fullName evidence="2">Uncharacterized protein</fullName>
    </submittedName>
</protein>
<name>A0A1E8DZK4_9GAMM</name>
<keyword evidence="1" id="KW-1133">Transmembrane helix</keyword>
<sequence length="249" mass="29381">MRRIVLIIGCVTGIIFGWMFYQYNSQQKQVAQLHAYQNVIHEKAEQIFVQAQDWSKPIQINVHDSRLAGDYQVMASFVLSHMVQSAEARNSYLRELKALNWDQFLNPQRLAADKKQDYADTEAMLVQVRAMVDLYQEHLEQHEAMALEQIENLEINHNLRRHLAESLLESRHNDQGYTLFELEKKNLGKAYVLFAILKNNKWELKNNTFMFYEDAALKEFNTVYQEMVQLNTQMQEISQQHQRALESKL</sequence>
<evidence type="ECO:0000313" key="3">
    <source>
        <dbReference type="Proteomes" id="UP000186931"/>
    </source>
</evidence>
<keyword evidence="1" id="KW-0812">Transmembrane</keyword>
<accession>A0A1E8DZK4</accession>
<dbReference type="RefSeq" id="WP_026437984.1">
    <property type="nucleotide sequence ID" value="NZ_CP183897.1"/>
</dbReference>
<dbReference type="EMBL" id="MKQS01000028">
    <property type="protein sequence ID" value="OFE42696.1"/>
    <property type="molecule type" value="Genomic_DNA"/>
</dbReference>
<dbReference type="Proteomes" id="UP000186931">
    <property type="component" value="Unassembled WGS sequence"/>
</dbReference>
<feature type="transmembrane region" description="Helical" evidence="1">
    <location>
        <begin position="5"/>
        <end position="23"/>
    </location>
</feature>
<reference evidence="2 3" key="1">
    <citation type="submission" date="2016-10" db="EMBL/GenBank/DDBJ databases">
        <title>Genome of airborne Acinetobacter sp. 5-2Ac02 in the hospital environment: Species near to Acinetobacter towneri.</title>
        <authorList>
            <person name="Barbosa B."/>
            <person name="Fernandez-Garcia L."/>
            <person name="Gato E."/>
            <person name="Leao R."/>
            <person name="Albano R."/>
            <person name="Fernandez B."/>
            <person name="Fernandez-Cuenca F."/>
            <person name="Marques E."/>
            <person name="Tomas M."/>
        </authorList>
    </citation>
    <scope>NUCLEOTIDE SEQUENCE [LARGE SCALE GENOMIC DNA]</scope>
    <source>
        <strain evidence="2 3">5-2Ac02</strain>
    </source>
</reference>